<dbReference type="Proteomes" id="UP000838756">
    <property type="component" value="Unassembled WGS sequence"/>
</dbReference>
<gene>
    <name evidence="2" type="primary">jg4625</name>
    <name evidence="2" type="ORF">PAEG_LOCUS3673</name>
</gene>
<sequence>STDDGQKGDCNSSFEANTTTAGRFRGSQLHPDQTESTLGRGEEASRSCCSGIFESLVDF</sequence>
<accession>A0A8S4QQW5</accession>
<keyword evidence="3" id="KW-1185">Reference proteome</keyword>
<evidence type="ECO:0000256" key="1">
    <source>
        <dbReference type="SAM" id="MobiDB-lite"/>
    </source>
</evidence>
<evidence type="ECO:0000313" key="2">
    <source>
        <dbReference type="EMBL" id="CAH2215541.1"/>
    </source>
</evidence>
<dbReference type="EMBL" id="CAKXAJ010011947">
    <property type="protein sequence ID" value="CAH2215541.1"/>
    <property type="molecule type" value="Genomic_DNA"/>
</dbReference>
<feature type="region of interest" description="Disordered" evidence="1">
    <location>
        <begin position="1"/>
        <end position="45"/>
    </location>
</feature>
<name>A0A8S4QQW5_9NEOP</name>
<proteinExistence type="predicted"/>
<comment type="caution">
    <text evidence="2">The sequence shown here is derived from an EMBL/GenBank/DDBJ whole genome shotgun (WGS) entry which is preliminary data.</text>
</comment>
<feature type="compositionally biased region" description="Polar residues" evidence="1">
    <location>
        <begin position="9"/>
        <end position="21"/>
    </location>
</feature>
<evidence type="ECO:0000313" key="3">
    <source>
        <dbReference type="Proteomes" id="UP000838756"/>
    </source>
</evidence>
<protein>
    <submittedName>
        <fullName evidence="2">Jg4625 protein</fullName>
    </submittedName>
</protein>
<feature type="non-terminal residue" evidence="2">
    <location>
        <position position="1"/>
    </location>
</feature>
<dbReference type="AlphaFoldDB" id="A0A8S4QQW5"/>
<organism evidence="2 3">
    <name type="scientific">Pararge aegeria aegeria</name>
    <dbReference type="NCBI Taxonomy" id="348720"/>
    <lineage>
        <taxon>Eukaryota</taxon>
        <taxon>Metazoa</taxon>
        <taxon>Ecdysozoa</taxon>
        <taxon>Arthropoda</taxon>
        <taxon>Hexapoda</taxon>
        <taxon>Insecta</taxon>
        <taxon>Pterygota</taxon>
        <taxon>Neoptera</taxon>
        <taxon>Endopterygota</taxon>
        <taxon>Lepidoptera</taxon>
        <taxon>Glossata</taxon>
        <taxon>Ditrysia</taxon>
        <taxon>Papilionoidea</taxon>
        <taxon>Nymphalidae</taxon>
        <taxon>Satyrinae</taxon>
        <taxon>Satyrini</taxon>
        <taxon>Parargina</taxon>
        <taxon>Pararge</taxon>
    </lineage>
</organism>
<reference evidence="2" key="1">
    <citation type="submission" date="2022-03" db="EMBL/GenBank/DDBJ databases">
        <authorList>
            <person name="Lindestad O."/>
        </authorList>
    </citation>
    <scope>NUCLEOTIDE SEQUENCE</scope>
</reference>